<organism evidence="2 3">
    <name type="scientific">Ectopseudomonas toyotomiensis</name>
    <dbReference type="NCBI Taxonomy" id="554344"/>
    <lineage>
        <taxon>Bacteria</taxon>
        <taxon>Pseudomonadati</taxon>
        <taxon>Pseudomonadota</taxon>
        <taxon>Gammaproteobacteria</taxon>
        <taxon>Pseudomonadales</taxon>
        <taxon>Pseudomonadaceae</taxon>
        <taxon>Ectopseudomonas</taxon>
    </lineage>
</organism>
<proteinExistence type="predicted"/>
<accession>A0A1I5XCZ9</accession>
<name>A0A1I5XCZ9_9GAMM</name>
<feature type="chain" id="PRO_5015066250" evidence="1">
    <location>
        <begin position="23"/>
        <end position="219"/>
    </location>
</feature>
<gene>
    <name evidence="2" type="ORF">SAMN05216177_110162</name>
</gene>
<dbReference type="EMBL" id="FOXK01000010">
    <property type="protein sequence ID" value="SFQ29863.1"/>
    <property type="molecule type" value="Genomic_DNA"/>
</dbReference>
<keyword evidence="1" id="KW-0732">Signal</keyword>
<sequence length="219" mass="23659">MQKLPQTLIGSALLGACSLAQAGTVAEVFNGEMLGTNQRYFESIAGIPRESFGDEHKFRVQGCNITATITEDTVSALRLELTPQCQADLTQFVGDYAPAPGQPLTFGAFEQASGGGLSYHADCLSGCGNSYDPSVYGHWEGPRAVDFMEVLLEAVQVEDAAIEAADIWRNQMIKTMGEDWVMDGQFNCNRQFDPIARQALNTVQVTAVTVGQQLRVPGC</sequence>
<dbReference type="PROSITE" id="PS51257">
    <property type="entry name" value="PROKAR_LIPOPROTEIN"/>
    <property type="match status" value="1"/>
</dbReference>
<reference evidence="3" key="1">
    <citation type="submission" date="2016-10" db="EMBL/GenBank/DDBJ databases">
        <authorList>
            <person name="Varghese N."/>
            <person name="Submissions S."/>
        </authorList>
    </citation>
    <scope>NUCLEOTIDE SEQUENCE [LARGE SCALE GENOMIC DNA]</scope>
    <source>
        <strain evidence="3">JCM 15604</strain>
    </source>
</reference>
<feature type="signal peptide" evidence="1">
    <location>
        <begin position="1"/>
        <end position="22"/>
    </location>
</feature>
<evidence type="ECO:0000313" key="3">
    <source>
        <dbReference type="Proteomes" id="UP000182025"/>
    </source>
</evidence>
<dbReference type="Proteomes" id="UP000182025">
    <property type="component" value="Unassembled WGS sequence"/>
</dbReference>
<dbReference type="OrthoDB" id="7202255at2"/>
<dbReference type="AlphaFoldDB" id="A0A1I5XCZ9"/>
<keyword evidence="3" id="KW-1185">Reference proteome</keyword>
<evidence type="ECO:0000256" key="1">
    <source>
        <dbReference type="SAM" id="SignalP"/>
    </source>
</evidence>
<evidence type="ECO:0000313" key="2">
    <source>
        <dbReference type="EMBL" id="SFQ29863.1"/>
    </source>
</evidence>
<dbReference type="RefSeq" id="WP_074917930.1">
    <property type="nucleotide sequence ID" value="NZ_FOXK01000010.1"/>
</dbReference>
<protein>
    <submittedName>
        <fullName evidence="2">Uncharacterized protein</fullName>
    </submittedName>
</protein>